<evidence type="ECO:0000256" key="1">
    <source>
        <dbReference type="SAM" id="MobiDB-lite"/>
    </source>
</evidence>
<feature type="compositionally biased region" description="Low complexity" evidence="1">
    <location>
        <begin position="399"/>
        <end position="409"/>
    </location>
</feature>
<sequence length="760" mass="81932">MLLADCESINSGGQRRRSSRVSKCATANRQSTSESSERGNPSASSSASISTDDNNADDDDDDNSEEIGEDDEEESEAIAPSGELKSKNKEKCSTSIQPTIVVGSTSDPPGGHDVKVATIHQMGLNSNDFRPQKPILRNSILQEDDGDSVENNGLGVDYPRKKSVRRLSNNNGFLAYGEAGVGSDQEESIPMQDKKIEAAGSSDDEYYKGVDLISDSEEDEPCVEEAEARVIIDSEEEAECHSRIGLSINRSGTALSGRVSDWGDFDVDDGLLLDDIPLFNQQYAHLDHILGHDVSTCNRARSPGNIPERPSASRHVRFEDDTPTTDSTSSSTSDDDDEVFPDLFLDQDRLDPLFRRMIENDNEMDEGFGFGSEDGSYWDFRGSDDFDQVANGGDDSSDTGDSIGSSSGYESDEGETTDEDLPPPPTITPTRSVLRRMSASSLVGDSESTRTFFQRSLNQASRPVGPSMGSWIADPSKPIAFIDSTGKRMLILPATQPAPIHSNQFGPPGSSDSSIIGNSPPTAFSTYIDDSEGEYSSQDFGVAVEYSGRNLMMGGLLHGAPGSEFILGGQVLGSPEAFYPFTSVGPSGLMDGYDDDLEDEDLWSVSDFIDFGGGSSCSDNDDDQDTEVPTSPTTTIVANQSSLHSTPLETDNIANGRDTTQSMISHFDKGVVGAFHRNQQRHRQLLARPEPRAFSPSMSAVLHGIAIKGGRQAAANCPITPIRKRKAEHVFGATPNGNPLASNSSKRRMLNAHKRSKSAF</sequence>
<name>A0A9P8LH39_9PEZI</name>
<feature type="region of interest" description="Disordered" evidence="1">
    <location>
        <begin position="381"/>
        <end position="431"/>
    </location>
</feature>
<accession>A0A9P8LH39</accession>
<feature type="compositionally biased region" description="Basic residues" evidence="1">
    <location>
        <begin position="745"/>
        <end position="760"/>
    </location>
</feature>
<evidence type="ECO:0000313" key="3">
    <source>
        <dbReference type="Proteomes" id="UP000750711"/>
    </source>
</evidence>
<feature type="region of interest" description="Disordered" evidence="1">
    <location>
        <begin position="732"/>
        <end position="760"/>
    </location>
</feature>
<dbReference type="AlphaFoldDB" id="A0A9P8LH39"/>
<evidence type="ECO:0000313" key="2">
    <source>
        <dbReference type="EMBL" id="KAH0565304.1"/>
    </source>
</evidence>
<dbReference type="PANTHER" id="PTHR35711:SF1">
    <property type="entry name" value="ECTODERMAL, ISOFORM F"/>
    <property type="match status" value="1"/>
</dbReference>
<dbReference type="PANTHER" id="PTHR35711">
    <property type="entry name" value="EXPRESSED PROTEIN"/>
    <property type="match status" value="1"/>
</dbReference>
<feature type="compositionally biased region" description="Acidic residues" evidence="1">
    <location>
        <begin position="54"/>
        <end position="76"/>
    </location>
</feature>
<feature type="compositionally biased region" description="Polar residues" evidence="1">
    <location>
        <begin position="93"/>
        <end position="107"/>
    </location>
</feature>
<feature type="region of interest" description="Disordered" evidence="1">
    <location>
        <begin position="300"/>
        <end position="342"/>
    </location>
</feature>
<dbReference type="Proteomes" id="UP000750711">
    <property type="component" value="Unassembled WGS sequence"/>
</dbReference>
<reference evidence="2" key="1">
    <citation type="submission" date="2021-03" db="EMBL/GenBank/DDBJ databases">
        <title>Comparative genomics and phylogenomic investigation of the class Geoglossomycetes provide insights into ecological specialization and systematics.</title>
        <authorList>
            <person name="Melie T."/>
            <person name="Pirro S."/>
            <person name="Miller A.N."/>
            <person name="Quandt A."/>
        </authorList>
    </citation>
    <scope>NUCLEOTIDE SEQUENCE</scope>
    <source>
        <strain evidence="2">CAQ_001_2017</strain>
    </source>
</reference>
<organism evidence="2 3">
    <name type="scientific">Trichoglossum hirsutum</name>
    <dbReference type="NCBI Taxonomy" id="265104"/>
    <lineage>
        <taxon>Eukaryota</taxon>
        <taxon>Fungi</taxon>
        <taxon>Dikarya</taxon>
        <taxon>Ascomycota</taxon>
        <taxon>Pezizomycotina</taxon>
        <taxon>Geoglossomycetes</taxon>
        <taxon>Geoglossales</taxon>
        <taxon>Geoglossaceae</taxon>
        <taxon>Trichoglossum</taxon>
    </lineage>
</organism>
<dbReference type="EMBL" id="JAGHQM010000110">
    <property type="protein sequence ID" value="KAH0565304.1"/>
    <property type="molecule type" value="Genomic_DNA"/>
</dbReference>
<comment type="caution">
    <text evidence="2">The sequence shown here is derived from an EMBL/GenBank/DDBJ whole genome shotgun (WGS) entry which is preliminary data.</text>
</comment>
<feature type="region of interest" description="Disordered" evidence="1">
    <location>
        <begin position="1"/>
        <end position="114"/>
    </location>
</feature>
<feature type="compositionally biased region" description="Polar residues" evidence="1">
    <location>
        <begin position="735"/>
        <end position="744"/>
    </location>
</feature>
<feature type="compositionally biased region" description="Acidic residues" evidence="1">
    <location>
        <begin position="410"/>
        <end position="421"/>
    </location>
</feature>
<keyword evidence="3" id="KW-1185">Reference proteome</keyword>
<gene>
    <name evidence="2" type="ORF">GP486_001304</name>
</gene>
<feature type="compositionally biased region" description="Low complexity" evidence="1">
    <location>
        <begin position="38"/>
        <end position="53"/>
    </location>
</feature>
<proteinExistence type="predicted"/>
<protein>
    <submittedName>
        <fullName evidence="2">Uncharacterized protein</fullName>
    </submittedName>
</protein>